<comment type="caution">
    <text evidence="2">The sequence shown here is derived from an EMBL/GenBank/DDBJ whole genome shotgun (WGS) entry which is preliminary data.</text>
</comment>
<evidence type="ECO:0000256" key="1">
    <source>
        <dbReference type="SAM" id="MobiDB-lite"/>
    </source>
</evidence>
<dbReference type="Proteomes" id="UP001370490">
    <property type="component" value="Unassembled WGS sequence"/>
</dbReference>
<evidence type="ECO:0008006" key="4">
    <source>
        <dbReference type="Google" id="ProtNLM"/>
    </source>
</evidence>
<organism evidence="2 3">
    <name type="scientific">Dillenia turbinata</name>
    <dbReference type="NCBI Taxonomy" id="194707"/>
    <lineage>
        <taxon>Eukaryota</taxon>
        <taxon>Viridiplantae</taxon>
        <taxon>Streptophyta</taxon>
        <taxon>Embryophyta</taxon>
        <taxon>Tracheophyta</taxon>
        <taxon>Spermatophyta</taxon>
        <taxon>Magnoliopsida</taxon>
        <taxon>eudicotyledons</taxon>
        <taxon>Gunneridae</taxon>
        <taxon>Pentapetalae</taxon>
        <taxon>Dilleniales</taxon>
        <taxon>Dilleniaceae</taxon>
        <taxon>Dillenia</taxon>
    </lineage>
</organism>
<gene>
    <name evidence="2" type="ORF">RJ641_002734</name>
</gene>
<reference evidence="2 3" key="1">
    <citation type="submission" date="2023-12" db="EMBL/GenBank/DDBJ databases">
        <title>A high-quality genome assembly for Dillenia turbinata (Dilleniales).</title>
        <authorList>
            <person name="Chanderbali A."/>
        </authorList>
    </citation>
    <scope>NUCLEOTIDE SEQUENCE [LARGE SCALE GENOMIC DNA]</scope>
    <source>
        <strain evidence="2">LSX21</strain>
        <tissue evidence="2">Leaf</tissue>
    </source>
</reference>
<evidence type="ECO:0000313" key="2">
    <source>
        <dbReference type="EMBL" id="KAK6930941.1"/>
    </source>
</evidence>
<sequence length="64" mass="7546">MQSSGMERLIKQQETHHIKNSEKRVLARKNLERKIRAQDLARKLKSILIKKVSLKFVIEFSSLN</sequence>
<feature type="region of interest" description="Disordered" evidence="1">
    <location>
        <begin position="1"/>
        <end position="23"/>
    </location>
</feature>
<dbReference type="EMBL" id="JBAMMX010000011">
    <property type="protein sequence ID" value="KAK6930941.1"/>
    <property type="molecule type" value="Genomic_DNA"/>
</dbReference>
<dbReference type="PANTHER" id="PTHR37228">
    <property type="entry name" value="RIBOSOMAL PROTEIN S21 FAMILY PROTEIN"/>
    <property type="match status" value="1"/>
</dbReference>
<dbReference type="PANTHER" id="PTHR37228:SF1">
    <property type="entry name" value="RIBOSOMAL PROTEIN S21 FAMILY PROTEIN"/>
    <property type="match status" value="1"/>
</dbReference>
<name>A0AAN8VJM4_9MAGN</name>
<keyword evidence="3" id="KW-1185">Reference proteome</keyword>
<feature type="compositionally biased region" description="Basic and acidic residues" evidence="1">
    <location>
        <begin position="8"/>
        <end position="23"/>
    </location>
</feature>
<dbReference type="AlphaFoldDB" id="A0AAN8VJM4"/>
<evidence type="ECO:0000313" key="3">
    <source>
        <dbReference type="Proteomes" id="UP001370490"/>
    </source>
</evidence>
<proteinExistence type="predicted"/>
<accession>A0AAN8VJM4</accession>
<protein>
    <recommendedName>
        <fullName evidence="4">Ribosomal protein S21</fullName>
    </recommendedName>
</protein>